<sequence length="61" mass="6980">MRIDEQVYILTGELGIDEQVCIFIGEFDFLCILIWLSDCALRTIESMFASLLCLFKTSGRV</sequence>
<protein>
    <submittedName>
        <fullName evidence="1">Uncharacterized protein</fullName>
    </submittedName>
</protein>
<evidence type="ECO:0000313" key="1">
    <source>
        <dbReference type="EMBL" id="PRQ41863.1"/>
    </source>
</evidence>
<proteinExistence type="predicted"/>
<gene>
    <name evidence="1" type="ORF">RchiOBHm_Chr3g0451371</name>
</gene>
<dbReference type="Proteomes" id="UP000238479">
    <property type="component" value="Chromosome 3"/>
</dbReference>
<dbReference type="AlphaFoldDB" id="A0A2P6R613"/>
<comment type="caution">
    <text evidence="1">The sequence shown here is derived from an EMBL/GenBank/DDBJ whole genome shotgun (WGS) entry which is preliminary data.</text>
</comment>
<reference evidence="1 2" key="1">
    <citation type="journal article" date="2018" name="Nat. Genet.">
        <title>The Rosa genome provides new insights in the design of modern roses.</title>
        <authorList>
            <person name="Bendahmane M."/>
        </authorList>
    </citation>
    <scope>NUCLEOTIDE SEQUENCE [LARGE SCALE GENOMIC DNA]</scope>
    <source>
        <strain evidence="2">cv. Old Blush</strain>
    </source>
</reference>
<name>A0A2P6R613_ROSCH</name>
<dbReference type="Gramene" id="PRQ41863">
    <property type="protein sequence ID" value="PRQ41863"/>
    <property type="gene ID" value="RchiOBHm_Chr3g0451371"/>
</dbReference>
<accession>A0A2P6R613</accession>
<keyword evidence="2" id="KW-1185">Reference proteome</keyword>
<evidence type="ECO:0000313" key="2">
    <source>
        <dbReference type="Proteomes" id="UP000238479"/>
    </source>
</evidence>
<dbReference type="EMBL" id="PDCK01000041">
    <property type="protein sequence ID" value="PRQ41863.1"/>
    <property type="molecule type" value="Genomic_DNA"/>
</dbReference>
<organism evidence="1 2">
    <name type="scientific">Rosa chinensis</name>
    <name type="common">China rose</name>
    <dbReference type="NCBI Taxonomy" id="74649"/>
    <lineage>
        <taxon>Eukaryota</taxon>
        <taxon>Viridiplantae</taxon>
        <taxon>Streptophyta</taxon>
        <taxon>Embryophyta</taxon>
        <taxon>Tracheophyta</taxon>
        <taxon>Spermatophyta</taxon>
        <taxon>Magnoliopsida</taxon>
        <taxon>eudicotyledons</taxon>
        <taxon>Gunneridae</taxon>
        <taxon>Pentapetalae</taxon>
        <taxon>rosids</taxon>
        <taxon>fabids</taxon>
        <taxon>Rosales</taxon>
        <taxon>Rosaceae</taxon>
        <taxon>Rosoideae</taxon>
        <taxon>Rosoideae incertae sedis</taxon>
        <taxon>Rosa</taxon>
    </lineage>
</organism>